<keyword evidence="3" id="KW-1185">Reference proteome</keyword>
<reference evidence="2" key="1">
    <citation type="submission" date="2023-08" db="EMBL/GenBank/DDBJ databases">
        <title>Complete genome sequence of Mycoplasma seminis 2200.</title>
        <authorList>
            <person name="Spergser J."/>
        </authorList>
    </citation>
    <scope>NUCLEOTIDE SEQUENCE [LARGE SCALE GENOMIC DNA]</scope>
    <source>
        <strain evidence="2">2200</strain>
    </source>
</reference>
<sequence length="171" mass="20445">MRVFKGTRNSYNRFQNKENNKFFTLLHNKFYLNTSEEIFARNKTEITGMKKKIINLIIGIWPIFNFGSSMLTLISTILVLINTEWNIMILLVYLTYLALILFSSNITLNRFLIFFLIKRNNLQPKDFSNKYIQFVIKIWGKFPFAMLISFLKMYKNTLSNYDEDLDINLYN</sequence>
<keyword evidence="1" id="KW-0472">Membrane</keyword>
<evidence type="ECO:0000313" key="3">
    <source>
        <dbReference type="Proteomes" id="UP001237011"/>
    </source>
</evidence>
<name>A0ABY9HC60_9MOLU</name>
<evidence type="ECO:0000256" key="1">
    <source>
        <dbReference type="SAM" id="Phobius"/>
    </source>
</evidence>
<keyword evidence="1" id="KW-0812">Transmembrane</keyword>
<organism evidence="2 3">
    <name type="scientific">Mycoplasma seminis</name>
    <dbReference type="NCBI Taxonomy" id="512749"/>
    <lineage>
        <taxon>Bacteria</taxon>
        <taxon>Bacillati</taxon>
        <taxon>Mycoplasmatota</taxon>
        <taxon>Mollicutes</taxon>
        <taxon>Mycoplasmataceae</taxon>
        <taxon>Mycoplasma</taxon>
    </lineage>
</organism>
<feature type="transmembrane region" description="Helical" evidence="1">
    <location>
        <begin position="134"/>
        <end position="154"/>
    </location>
</feature>
<dbReference type="Proteomes" id="UP001237011">
    <property type="component" value="Chromosome"/>
</dbReference>
<feature type="transmembrane region" description="Helical" evidence="1">
    <location>
        <begin position="53"/>
        <end position="81"/>
    </location>
</feature>
<feature type="transmembrane region" description="Helical" evidence="1">
    <location>
        <begin position="87"/>
        <end position="113"/>
    </location>
</feature>
<keyword evidence="1" id="KW-1133">Transmembrane helix</keyword>
<dbReference type="RefSeq" id="WP_305938269.1">
    <property type="nucleotide sequence ID" value="NZ_CP132191.1"/>
</dbReference>
<gene>
    <name evidence="2" type="ORF">Q8852_01720</name>
</gene>
<evidence type="ECO:0000313" key="2">
    <source>
        <dbReference type="EMBL" id="WLP85846.1"/>
    </source>
</evidence>
<dbReference type="EMBL" id="CP132191">
    <property type="protein sequence ID" value="WLP85846.1"/>
    <property type="molecule type" value="Genomic_DNA"/>
</dbReference>
<proteinExistence type="predicted"/>
<accession>A0ABY9HC60</accession>
<protein>
    <submittedName>
        <fullName evidence="2">Uncharacterized protein</fullName>
    </submittedName>
</protein>